<name>A0ABS9W619_9PROT</name>
<sequence>MTLPVAIHRRIAATLLPFMLALASCAAPEALPPPSRQAVLDAVLRQQVDSGKVAAIAALVVRQDGEVLYSGNAGPLRPGSPGTLGPDSMFRLASMTKPVTSVAVLQLVEQDRIGLDDPIGRWLPEFGTLRVLAPDANPGGRTVPAQRQPTVRDLLRHTAGFSYTFLNRPGVVEAYRRLGVDDGLAESRRRLGDNMRRLARAPLALQPGSAWHYSLATDVLGALVTRVSGLPLDAYVANHISGPLRMTSFSFRVPEAALPRMVTAMYPRPSGELRPMASPQVVPYPSTGGRWTADPNRAFSDAAYPSGGAGASSTIADYARFARMLLNGGELEGVRILKPETVAEMTRPQTGGMSVDLRGAGYDFGYGVAVLIDPVAAKTRQGAGTYGWGGIYGTGFFVDPANRIVTVVMTQTAVNGGPAANAVREAVYGTLP</sequence>
<feature type="signal peptide" evidence="1">
    <location>
        <begin position="1"/>
        <end position="26"/>
    </location>
</feature>
<dbReference type="Proteomes" id="UP001201985">
    <property type="component" value="Unassembled WGS sequence"/>
</dbReference>
<evidence type="ECO:0000313" key="4">
    <source>
        <dbReference type="Proteomes" id="UP001201985"/>
    </source>
</evidence>
<reference evidence="3 4" key="1">
    <citation type="submission" date="2022-03" db="EMBL/GenBank/DDBJ databases">
        <title>Complete genome analysis of Roseomonas KG 17.1 : a prolific producer of plant growth promoters.</title>
        <authorList>
            <person name="Saadouli I."/>
            <person name="Najjari A."/>
            <person name="Mosbah A."/>
            <person name="Ouzari H.I."/>
        </authorList>
    </citation>
    <scope>NUCLEOTIDE SEQUENCE [LARGE SCALE GENOMIC DNA]</scope>
    <source>
        <strain evidence="3 4">KG17-1</strain>
    </source>
</reference>
<evidence type="ECO:0000256" key="1">
    <source>
        <dbReference type="SAM" id="SignalP"/>
    </source>
</evidence>
<gene>
    <name evidence="3" type="ORF">MON41_12920</name>
</gene>
<dbReference type="InterPro" id="IPR001466">
    <property type="entry name" value="Beta-lactam-related"/>
</dbReference>
<organism evidence="3 4">
    <name type="scientific">Teichococcus vastitatis</name>
    <dbReference type="NCBI Taxonomy" id="2307076"/>
    <lineage>
        <taxon>Bacteria</taxon>
        <taxon>Pseudomonadati</taxon>
        <taxon>Pseudomonadota</taxon>
        <taxon>Alphaproteobacteria</taxon>
        <taxon>Acetobacterales</taxon>
        <taxon>Roseomonadaceae</taxon>
        <taxon>Roseomonas</taxon>
    </lineage>
</organism>
<dbReference type="PANTHER" id="PTHR43283">
    <property type="entry name" value="BETA-LACTAMASE-RELATED"/>
    <property type="match status" value="1"/>
</dbReference>
<dbReference type="PANTHER" id="PTHR43283:SF3">
    <property type="entry name" value="BETA-LACTAMASE FAMILY PROTEIN (AFU_ORTHOLOGUE AFUA_5G07500)"/>
    <property type="match status" value="1"/>
</dbReference>
<dbReference type="Gene3D" id="3.40.710.10">
    <property type="entry name" value="DD-peptidase/beta-lactamase superfamily"/>
    <property type="match status" value="1"/>
</dbReference>
<proteinExistence type="predicted"/>
<keyword evidence="4" id="KW-1185">Reference proteome</keyword>
<dbReference type="RefSeq" id="WP_120008545.1">
    <property type="nucleotide sequence ID" value="NZ_JALBUU010000004.1"/>
</dbReference>
<dbReference type="EMBL" id="JALBUU010000004">
    <property type="protein sequence ID" value="MCI0754661.1"/>
    <property type="molecule type" value="Genomic_DNA"/>
</dbReference>
<evidence type="ECO:0000259" key="2">
    <source>
        <dbReference type="Pfam" id="PF00144"/>
    </source>
</evidence>
<keyword evidence="1" id="KW-0732">Signal</keyword>
<comment type="caution">
    <text evidence="3">The sequence shown here is derived from an EMBL/GenBank/DDBJ whole genome shotgun (WGS) entry which is preliminary data.</text>
</comment>
<dbReference type="InterPro" id="IPR012338">
    <property type="entry name" value="Beta-lactam/transpept-like"/>
</dbReference>
<feature type="chain" id="PRO_5046584341" evidence="1">
    <location>
        <begin position="27"/>
        <end position="432"/>
    </location>
</feature>
<dbReference type="Pfam" id="PF00144">
    <property type="entry name" value="Beta-lactamase"/>
    <property type="match status" value="1"/>
</dbReference>
<evidence type="ECO:0000313" key="3">
    <source>
        <dbReference type="EMBL" id="MCI0754661.1"/>
    </source>
</evidence>
<accession>A0ABS9W619</accession>
<protein>
    <submittedName>
        <fullName evidence="3">Beta-lactamase family protein</fullName>
    </submittedName>
</protein>
<feature type="domain" description="Beta-lactamase-related" evidence="2">
    <location>
        <begin position="40"/>
        <end position="420"/>
    </location>
</feature>
<dbReference type="SUPFAM" id="SSF56601">
    <property type="entry name" value="beta-lactamase/transpeptidase-like"/>
    <property type="match status" value="1"/>
</dbReference>
<dbReference type="InterPro" id="IPR050789">
    <property type="entry name" value="Diverse_Enzym_Activities"/>
</dbReference>